<sequence length="248" mass="27947">MLKIRALRTRLYEHRFELLMLSLWCVFVLNILFPDNIYRGYAQAIYLPIQLLAAMVLFEFRPRILRLALLFGALLLVGRAMDLFFIKSLKEEMLLLYLCFFGSIMFEVFRQIAHAQMITIKIVYAAVCGLLLIGYCGYFLFLGIEFYHPGSFNGLGTGDQAVNDLFYFSYVTILTIGYGDITPKTWIAKNATVLVGFTGYLYSIVVIALIVGRAHRAPRAVVSSIKKPAPTPARKQQPAAAPPANPES</sequence>
<feature type="transmembrane region" description="Helical" evidence="2">
    <location>
        <begin position="193"/>
        <end position="212"/>
    </location>
</feature>
<dbReference type="Proteomes" id="UP000297065">
    <property type="component" value="Chromosome"/>
</dbReference>
<accession>A0A4P7UJM4</accession>
<keyword evidence="4" id="KW-0407">Ion channel</keyword>
<name>A0A4P7UJM4_DESDE</name>
<dbReference type="RefSeq" id="WP_136399218.1">
    <property type="nucleotide sequence ID" value="NZ_CP036295.1"/>
</dbReference>
<dbReference type="EMBL" id="CP036295">
    <property type="protein sequence ID" value="QCC85014.1"/>
    <property type="molecule type" value="Genomic_DNA"/>
</dbReference>
<keyword evidence="4" id="KW-0813">Transport</keyword>
<dbReference type="Gene3D" id="1.10.287.70">
    <property type="match status" value="1"/>
</dbReference>
<dbReference type="OrthoDB" id="9799090at2"/>
<reference evidence="4 5" key="1">
    <citation type="submission" date="2019-02" db="EMBL/GenBank/DDBJ databases">
        <title>Complete Genome Sequence of Desulfovibrio desulfuricans IC1, a Sulfonate Utilizing Anaerobe.</title>
        <authorList>
            <person name="Day L.A."/>
            <person name="De Leon K.B."/>
            <person name="Wall J.D."/>
        </authorList>
    </citation>
    <scope>NUCLEOTIDE SEQUENCE [LARGE SCALE GENOMIC DNA]</scope>
    <source>
        <strain evidence="4 5">IC1</strain>
    </source>
</reference>
<protein>
    <submittedName>
        <fullName evidence="4">Potassium channel protein</fullName>
    </submittedName>
</protein>
<feature type="transmembrane region" description="Helical" evidence="2">
    <location>
        <begin position="93"/>
        <end position="110"/>
    </location>
</feature>
<proteinExistence type="predicted"/>
<dbReference type="InterPro" id="IPR013099">
    <property type="entry name" value="K_chnl_dom"/>
</dbReference>
<feature type="transmembrane region" description="Helical" evidence="2">
    <location>
        <begin position="16"/>
        <end position="34"/>
    </location>
</feature>
<evidence type="ECO:0000256" key="2">
    <source>
        <dbReference type="SAM" id="Phobius"/>
    </source>
</evidence>
<feature type="transmembrane region" description="Helical" evidence="2">
    <location>
        <begin position="122"/>
        <end position="144"/>
    </location>
</feature>
<keyword evidence="2" id="KW-0472">Membrane</keyword>
<gene>
    <name evidence="4" type="ORF">DDIC_03780</name>
</gene>
<feature type="transmembrane region" description="Helical" evidence="2">
    <location>
        <begin position="67"/>
        <end position="87"/>
    </location>
</feature>
<dbReference type="SUPFAM" id="SSF81324">
    <property type="entry name" value="Voltage-gated potassium channels"/>
    <property type="match status" value="1"/>
</dbReference>
<keyword evidence="4" id="KW-0406">Ion transport</keyword>
<keyword evidence="2" id="KW-0812">Transmembrane</keyword>
<dbReference type="Pfam" id="PF07885">
    <property type="entry name" value="Ion_trans_2"/>
    <property type="match status" value="1"/>
</dbReference>
<feature type="transmembrane region" description="Helical" evidence="2">
    <location>
        <begin position="164"/>
        <end position="181"/>
    </location>
</feature>
<evidence type="ECO:0000256" key="1">
    <source>
        <dbReference type="SAM" id="MobiDB-lite"/>
    </source>
</evidence>
<feature type="region of interest" description="Disordered" evidence="1">
    <location>
        <begin position="225"/>
        <end position="248"/>
    </location>
</feature>
<evidence type="ECO:0000313" key="5">
    <source>
        <dbReference type="Proteomes" id="UP000297065"/>
    </source>
</evidence>
<feature type="domain" description="Potassium channel" evidence="3">
    <location>
        <begin position="161"/>
        <end position="211"/>
    </location>
</feature>
<organism evidence="4 5">
    <name type="scientific">Desulfovibrio desulfuricans</name>
    <dbReference type="NCBI Taxonomy" id="876"/>
    <lineage>
        <taxon>Bacteria</taxon>
        <taxon>Pseudomonadati</taxon>
        <taxon>Thermodesulfobacteriota</taxon>
        <taxon>Desulfovibrionia</taxon>
        <taxon>Desulfovibrionales</taxon>
        <taxon>Desulfovibrionaceae</taxon>
        <taxon>Desulfovibrio</taxon>
    </lineage>
</organism>
<feature type="compositionally biased region" description="Low complexity" evidence="1">
    <location>
        <begin position="226"/>
        <end position="239"/>
    </location>
</feature>
<keyword evidence="2" id="KW-1133">Transmembrane helix</keyword>
<dbReference type="AlphaFoldDB" id="A0A4P7UJM4"/>
<evidence type="ECO:0000313" key="4">
    <source>
        <dbReference type="EMBL" id="QCC85014.1"/>
    </source>
</evidence>
<evidence type="ECO:0000259" key="3">
    <source>
        <dbReference type="Pfam" id="PF07885"/>
    </source>
</evidence>
<dbReference type="GO" id="GO:0034220">
    <property type="term" value="P:monoatomic ion transmembrane transport"/>
    <property type="evidence" value="ECO:0007669"/>
    <property type="project" value="UniProtKB-KW"/>
</dbReference>